<dbReference type="GO" id="GO:0006879">
    <property type="term" value="P:intracellular iron ion homeostasis"/>
    <property type="evidence" value="ECO:0007669"/>
    <property type="project" value="UniProtKB-KW"/>
</dbReference>
<dbReference type="CDD" id="cd01055">
    <property type="entry name" value="Nonheme_Ferritin"/>
    <property type="match status" value="1"/>
</dbReference>
<dbReference type="PROSITE" id="PS50905">
    <property type="entry name" value="FERRITIN_LIKE"/>
    <property type="match status" value="1"/>
</dbReference>
<dbReference type="Pfam" id="PF00210">
    <property type="entry name" value="Ferritin"/>
    <property type="match status" value="1"/>
</dbReference>
<feature type="binding site" evidence="6">
    <location>
        <position position="17"/>
    </location>
    <ligand>
        <name>Fe cation</name>
        <dbReference type="ChEBI" id="CHEBI:24875"/>
        <label>1</label>
    </ligand>
</feature>
<dbReference type="EMBL" id="AP026866">
    <property type="protein sequence ID" value="BDS08175.1"/>
    <property type="molecule type" value="Genomic_DNA"/>
</dbReference>
<organism evidence="9">
    <name type="scientific">Oceaniferula spumae</name>
    <dbReference type="NCBI Taxonomy" id="2979115"/>
    <lineage>
        <taxon>Bacteria</taxon>
        <taxon>Pseudomonadati</taxon>
        <taxon>Verrucomicrobiota</taxon>
        <taxon>Verrucomicrobiia</taxon>
        <taxon>Verrucomicrobiales</taxon>
        <taxon>Verrucomicrobiaceae</taxon>
        <taxon>Oceaniferula</taxon>
    </lineage>
</organism>
<dbReference type="GO" id="GO:0006826">
    <property type="term" value="P:iron ion transport"/>
    <property type="evidence" value="ECO:0007669"/>
    <property type="project" value="InterPro"/>
</dbReference>
<keyword evidence="7" id="KW-0963">Cytoplasm</keyword>
<sequence>MIHEDLQSAINHQINQEFTAAYNYLGMATYFDAQNLDGFANWMLKQHDEEQAHGMKLLNYLQDRGGKVKLESLPSPRIDFSGPLEIFKSSLVQEQKNTCSINDLYELATKLNDHATKSHLQWFIDEQVEEEKSVEDVIALLERIGDDPAGLLYLDDKLAARQAEEVPV</sequence>
<dbReference type="SUPFAM" id="SSF47240">
    <property type="entry name" value="Ferritin-like"/>
    <property type="match status" value="1"/>
</dbReference>
<dbReference type="EC" id="1.16.3.2" evidence="7"/>
<feature type="binding site" evidence="6">
    <location>
        <position position="53"/>
    </location>
    <ligand>
        <name>Fe cation</name>
        <dbReference type="ChEBI" id="CHEBI:24875"/>
        <label>1</label>
    </ligand>
</feature>
<evidence type="ECO:0000256" key="7">
    <source>
        <dbReference type="RuleBase" id="RU361145"/>
    </source>
</evidence>
<name>A0AAT9FQ90_9BACT</name>
<reference evidence="9" key="1">
    <citation type="submission" date="2024-07" db="EMBL/GenBank/DDBJ databases">
        <title>Complete genome sequence of Verrucomicrobiaceae bacterium NT6N.</title>
        <authorList>
            <person name="Huang C."/>
            <person name="Takami H."/>
            <person name="Hamasaki K."/>
        </authorList>
    </citation>
    <scope>NUCLEOTIDE SEQUENCE</scope>
    <source>
        <strain evidence="9">NT6N</strain>
    </source>
</reference>
<dbReference type="Gene3D" id="1.20.1260.10">
    <property type="match status" value="1"/>
</dbReference>
<evidence type="ECO:0000256" key="1">
    <source>
        <dbReference type="ARBA" id="ARBA00006950"/>
    </source>
</evidence>
<comment type="catalytic activity">
    <reaction evidence="7">
        <text>4 Fe(2+) + O2 + 6 H2O = 4 iron(III) oxide-hydroxide + 12 H(+)</text>
        <dbReference type="Rhea" id="RHEA:11972"/>
        <dbReference type="ChEBI" id="CHEBI:15377"/>
        <dbReference type="ChEBI" id="CHEBI:15378"/>
        <dbReference type="ChEBI" id="CHEBI:15379"/>
        <dbReference type="ChEBI" id="CHEBI:29033"/>
        <dbReference type="ChEBI" id="CHEBI:78619"/>
        <dbReference type="EC" id="1.16.3.2"/>
    </reaction>
</comment>
<dbReference type="InterPro" id="IPR008331">
    <property type="entry name" value="Ferritin_DPS_dom"/>
</dbReference>
<evidence type="ECO:0000256" key="6">
    <source>
        <dbReference type="PIRSR" id="PIRSR601519-1"/>
    </source>
</evidence>
<feature type="binding site" evidence="6">
    <location>
        <position position="127"/>
    </location>
    <ligand>
        <name>Fe cation</name>
        <dbReference type="ChEBI" id="CHEBI:24875"/>
        <label>1</label>
    </ligand>
</feature>
<evidence type="ECO:0000256" key="3">
    <source>
        <dbReference type="ARBA" id="ARBA00022723"/>
    </source>
</evidence>
<comment type="similarity">
    <text evidence="1 7">Belongs to the ferritin family. Prokaryotic subfamily.</text>
</comment>
<dbReference type="GO" id="GO:0005829">
    <property type="term" value="C:cytosol"/>
    <property type="evidence" value="ECO:0007669"/>
    <property type="project" value="TreeGrafter"/>
</dbReference>
<keyword evidence="2 7" id="KW-0409">Iron storage</keyword>
<dbReference type="InterPro" id="IPR009040">
    <property type="entry name" value="Ferritin-like_diiron"/>
</dbReference>
<dbReference type="GO" id="GO:0042802">
    <property type="term" value="F:identical protein binding"/>
    <property type="evidence" value="ECO:0007669"/>
    <property type="project" value="UniProtKB-ARBA"/>
</dbReference>
<dbReference type="GO" id="GO:0008199">
    <property type="term" value="F:ferric iron binding"/>
    <property type="evidence" value="ECO:0007669"/>
    <property type="project" value="InterPro"/>
</dbReference>
<dbReference type="InterPro" id="IPR009078">
    <property type="entry name" value="Ferritin-like_SF"/>
</dbReference>
<dbReference type="PANTHER" id="PTHR11431">
    <property type="entry name" value="FERRITIN"/>
    <property type="match status" value="1"/>
</dbReference>
<evidence type="ECO:0000256" key="4">
    <source>
        <dbReference type="ARBA" id="ARBA00023002"/>
    </source>
</evidence>
<dbReference type="PANTHER" id="PTHR11431:SF127">
    <property type="entry name" value="BACTERIAL NON-HEME FERRITIN"/>
    <property type="match status" value="1"/>
</dbReference>
<feature type="binding site" evidence="6">
    <location>
        <position position="50"/>
    </location>
    <ligand>
        <name>Fe cation</name>
        <dbReference type="ChEBI" id="CHEBI:24875"/>
        <label>1</label>
    </ligand>
</feature>
<proteinExistence type="inferred from homology"/>
<evidence type="ECO:0000256" key="5">
    <source>
        <dbReference type="ARBA" id="ARBA00023004"/>
    </source>
</evidence>
<dbReference type="InterPro" id="IPR012347">
    <property type="entry name" value="Ferritin-like"/>
</dbReference>
<dbReference type="InterPro" id="IPR001519">
    <property type="entry name" value="Ferritin"/>
</dbReference>
<keyword evidence="3 6" id="KW-0479">Metal-binding</keyword>
<feature type="binding site" evidence="6">
    <location>
        <position position="94"/>
    </location>
    <ligand>
        <name>Fe cation</name>
        <dbReference type="ChEBI" id="CHEBI:24875"/>
        <label>1</label>
    </ligand>
</feature>
<dbReference type="KEGG" id="osu:NT6N_32150"/>
<dbReference type="GO" id="GO:0008198">
    <property type="term" value="F:ferrous iron binding"/>
    <property type="evidence" value="ECO:0007669"/>
    <property type="project" value="TreeGrafter"/>
</dbReference>
<dbReference type="GO" id="GO:0004322">
    <property type="term" value="F:ferroxidase activity"/>
    <property type="evidence" value="ECO:0007669"/>
    <property type="project" value="TreeGrafter"/>
</dbReference>
<comment type="function">
    <text evidence="7">Iron-storage protein.</text>
</comment>
<dbReference type="FunFam" id="1.20.1260.10:FF:000001">
    <property type="entry name" value="Non-heme ferritin"/>
    <property type="match status" value="1"/>
</dbReference>
<dbReference type="InterPro" id="IPR041719">
    <property type="entry name" value="Ferritin_prok"/>
</dbReference>
<feature type="domain" description="Ferritin-like diiron" evidence="8">
    <location>
        <begin position="1"/>
        <end position="145"/>
    </location>
</feature>
<comment type="subcellular location">
    <subcellularLocation>
        <location evidence="7">Cytoplasm</location>
    </subcellularLocation>
</comment>
<accession>A0AAT9FQ90</accession>
<gene>
    <name evidence="9" type="ORF">NT6N_32150</name>
</gene>
<evidence type="ECO:0000256" key="2">
    <source>
        <dbReference type="ARBA" id="ARBA00022434"/>
    </source>
</evidence>
<evidence type="ECO:0000313" key="9">
    <source>
        <dbReference type="EMBL" id="BDS08175.1"/>
    </source>
</evidence>
<protein>
    <recommendedName>
        <fullName evidence="7">Ferritin</fullName>
        <ecNumber evidence="7">1.16.3.2</ecNumber>
    </recommendedName>
</protein>
<keyword evidence="4" id="KW-0560">Oxidoreductase</keyword>
<evidence type="ECO:0000259" key="8">
    <source>
        <dbReference type="PROSITE" id="PS50905"/>
    </source>
</evidence>
<dbReference type="AlphaFoldDB" id="A0AAT9FQ90"/>
<keyword evidence="5 6" id="KW-0408">Iron</keyword>